<feature type="transmembrane region" description="Helical" evidence="2">
    <location>
        <begin position="123"/>
        <end position="148"/>
    </location>
</feature>
<feature type="transmembrane region" description="Helical" evidence="2">
    <location>
        <begin position="56"/>
        <end position="74"/>
    </location>
</feature>
<keyword evidence="2" id="KW-0472">Membrane</keyword>
<organism evidence="3 4">
    <name type="scientific">Actinokineospora auranticolor</name>
    <dbReference type="NCBI Taxonomy" id="155976"/>
    <lineage>
        <taxon>Bacteria</taxon>
        <taxon>Bacillati</taxon>
        <taxon>Actinomycetota</taxon>
        <taxon>Actinomycetes</taxon>
        <taxon>Pseudonocardiales</taxon>
        <taxon>Pseudonocardiaceae</taxon>
        <taxon>Actinokineospora</taxon>
    </lineage>
</organism>
<dbReference type="EMBL" id="PTIX01000003">
    <property type="protein sequence ID" value="PPK69649.1"/>
    <property type="molecule type" value="Genomic_DNA"/>
</dbReference>
<sequence length="469" mass="47332">MSLVDTDLVEDDEEPVPVTAGLRVKVLAVAAVGPLLTGYAAVAAVLALVTATAARSSFTTGGVLASAVPGWLAAYQVPVRIEGHELGVLPLLSTVLVAVLVWRTAAGAAERLEVETPREAAQVVLSVVGAHAAVGLTLGLLCTGRVVVDPLAGLYYPALVAGLAAVVGVLPQSGVWSLVTARVDPLALRGLSAGLLAVVAMVATGAFVLTLSLVLSGGTVTRLFAAEGPGGGLGMLLLSAGYLPNAVIAAAGFAAGPGFALGPVVVSPVDFAGGAVPPLPLLGALPETAAPWWVLLFAFPGAVGTLVGWLLRECAEEPRDRLRAVAVAAVAAGMVFAVLAGCAGGALAGGPFDPLDLRAPWLSLALVAWIAAPGGVVAWLMGPRPLPEVELPEFEFDEPDELDEPDESALAEELDGADDVVDEDAGDVADSDEEPDDEGAEVESDEEPEEAGDVGEPEDEPGAEEPPGR</sequence>
<feature type="transmembrane region" description="Helical" evidence="2">
    <location>
        <begin position="361"/>
        <end position="381"/>
    </location>
</feature>
<keyword evidence="4" id="KW-1185">Reference proteome</keyword>
<protein>
    <submittedName>
        <fullName evidence="3">Uncharacterized protein</fullName>
    </submittedName>
</protein>
<dbReference type="RefSeq" id="WP_104478071.1">
    <property type="nucleotide sequence ID" value="NZ_CP154825.1"/>
</dbReference>
<keyword evidence="2" id="KW-1133">Transmembrane helix</keyword>
<proteinExistence type="predicted"/>
<feature type="compositionally biased region" description="Acidic residues" evidence="1">
    <location>
        <begin position="398"/>
        <end position="463"/>
    </location>
</feature>
<feature type="region of interest" description="Disordered" evidence="1">
    <location>
        <begin position="398"/>
        <end position="469"/>
    </location>
</feature>
<dbReference type="Pfam" id="PF19877">
    <property type="entry name" value="DUF6350"/>
    <property type="match status" value="1"/>
</dbReference>
<gene>
    <name evidence="3" type="ORF">CLV40_103259</name>
</gene>
<name>A0A2S6GWQ9_9PSEU</name>
<evidence type="ECO:0000313" key="4">
    <source>
        <dbReference type="Proteomes" id="UP000239203"/>
    </source>
</evidence>
<keyword evidence="2" id="KW-0812">Transmembrane</keyword>
<dbReference type="AlphaFoldDB" id="A0A2S6GWQ9"/>
<feature type="transmembrane region" description="Helical" evidence="2">
    <location>
        <begin position="324"/>
        <end position="349"/>
    </location>
</feature>
<comment type="caution">
    <text evidence="3">The sequence shown here is derived from an EMBL/GenBank/DDBJ whole genome shotgun (WGS) entry which is preliminary data.</text>
</comment>
<feature type="transmembrane region" description="Helical" evidence="2">
    <location>
        <begin position="86"/>
        <end position="102"/>
    </location>
</feature>
<evidence type="ECO:0000256" key="1">
    <source>
        <dbReference type="SAM" id="MobiDB-lite"/>
    </source>
</evidence>
<feature type="transmembrane region" description="Helical" evidence="2">
    <location>
        <begin position="191"/>
        <end position="215"/>
    </location>
</feature>
<evidence type="ECO:0000256" key="2">
    <source>
        <dbReference type="SAM" id="Phobius"/>
    </source>
</evidence>
<evidence type="ECO:0000313" key="3">
    <source>
        <dbReference type="EMBL" id="PPK69649.1"/>
    </source>
</evidence>
<feature type="transmembrane region" description="Helical" evidence="2">
    <location>
        <begin position="290"/>
        <end position="312"/>
    </location>
</feature>
<feature type="transmembrane region" description="Helical" evidence="2">
    <location>
        <begin position="154"/>
        <end position="179"/>
    </location>
</feature>
<dbReference type="InterPro" id="IPR045931">
    <property type="entry name" value="DUF6350"/>
</dbReference>
<dbReference type="OrthoDB" id="5184818at2"/>
<dbReference type="Proteomes" id="UP000239203">
    <property type="component" value="Unassembled WGS sequence"/>
</dbReference>
<accession>A0A2S6GWQ9</accession>
<feature type="transmembrane region" description="Helical" evidence="2">
    <location>
        <begin position="26"/>
        <end position="49"/>
    </location>
</feature>
<reference evidence="3 4" key="1">
    <citation type="submission" date="2018-02" db="EMBL/GenBank/DDBJ databases">
        <title>Genomic Encyclopedia of Archaeal and Bacterial Type Strains, Phase II (KMG-II): from individual species to whole genera.</title>
        <authorList>
            <person name="Goeker M."/>
        </authorList>
    </citation>
    <scope>NUCLEOTIDE SEQUENCE [LARGE SCALE GENOMIC DNA]</scope>
    <source>
        <strain evidence="3 4">YU 961-1</strain>
    </source>
</reference>